<keyword evidence="2" id="KW-1185">Reference proteome</keyword>
<reference evidence="1 2" key="1">
    <citation type="submission" date="2019-05" db="EMBL/GenBank/DDBJ databases">
        <title>Another draft genome of Portunus trituberculatus and its Hox gene families provides insights of decapod evolution.</title>
        <authorList>
            <person name="Jeong J.-H."/>
            <person name="Song I."/>
            <person name="Kim S."/>
            <person name="Choi T."/>
            <person name="Kim D."/>
            <person name="Ryu S."/>
            <person name="Kim W."/>
        </authorList>
    </citation>
    <scope>NUCLEOTIDE SEQUENCE [LARGE SCALE GENOMIC DNA]</scope>
    <source>
        <tissue evidence="1">Muscle</tissue>
    </source>
</reference>
<name>A0A5B7DTA0_PORTR</name>
<organism evidence="1 2">
    <name type="scientific">Portunus trituberculatus</name>
    <name type="common">Swimming crab</name>
    <name type="synonym">Neptunus trituberculatus</name>
    <dbReference type="NCBI Taxonomy" id="210409"/>
    <lineage>
        <taxon>Eukaryota</taxon>
        <taxon>Metazoa</taxon>
        <taxon>Ecdysozoa</taxon>
        <taxon>Arthropoda</taxon>
        <taxon>Crustacea</taxon>
        <taxon>Multicrustacea</taxon>
        <taxon>Malacostraca</taxon>
        <taxon>Eumalacostraca</taxon>
        <taxon>Eucarida</taxon>
        <taxon>Decapoda</taxon>
        <taxon>Pleocyemata</taxon>
        <taxon>Brachyura</taxon>
        <taxon>Eubrachyura</taxon>
        <taxon>Portunoidea</taxon>
        <taxon>Portunidae</taxon>
        <taxon>Portuninae</taxon>
        <taxon>Portunus</taxon>
    </lineage>
</organism>
<dbReference type="EMBL" id="VSRR010001312">
    <property type="protein sequence ID" value="MPC24289.1"/>
    <property type="molecule type" value="Genomic_DNA"/>
</dbReference>
<dbReference type="Proteomes" id="UP000324222">
    <property type="component" value="Unassembled WGS sequence"/>
</dbReference>
<accession>A0A5B7DTA0</accession>
<comment type="caution">
    <text evidence="1">The sequence shown here is derived from an EMBL/GenBank/DDBJ whole genome shotgun (WGS) entry which is preliminary data.</text>
</comment>
<dbReference type="AlphaFoldDB" id="A0A5B7DTA0"/>
<proteinExistence type="predicted"/>
<protein>
    <submittedName>
        <fullName evidence="1">Uncharacterized protein</fullName>
    </submittedName>
</protein>
<evidence type="ECO:0000313" key="2">
    <source>
        <dbReference type="Proteomes" id="UP000324222"/>
    </source>
</evidence>
<sequence>MWHHLECDVVRVSGNSVEGLASRAAPVALLEGAGTLTFDGTTLNEDCAGLMGWHRSSSRLYSEPDGSGADTLTWGTQLLLSCHLVLE</sequence>
<gene>
    <name evidence="1" type="ORF">E2C01_017369</name>
</gene>
<evidence type="ECO:0000313" key="1">
    <source>
        <dbReference type="EMBL" id="MPC24289.1"/>
    </source>
</evidence>